<dbReference type="PANTHER" id="PTHR18952:SF265">
    <property type="entry name" value="CARBONIC ANHYDRASE"/>
    <property type="match status" value="1"/>
</dbReference>
<dbReference type="PANTHER" id="PTHR18952">
    <property type="entry name" value="CARBONIC ANHYDRASE"/>
    <property type="match status" value="1"/>
</dbReference>
<dbReference type="CDD" id="cd03124">
    <property type="entry name" value="alpha_CA_prokaryotic_like"/>
    <property type="match status" value="1"/>
</dbReference>
<dbReference type="SUPFAM" id="SSF51069">
    <property type="entry name" value="Carbonic anhydrase"/>
    <property type="match status" value="1"/>
</dbReference>
<dbReference type="PROSITE" id="PS51144">
    <property type="entry name" value="ALPHA_CA_2"/>
    <property type="match status" value="1"/>
</dbReference>
<gene>
    <name evidence="12" type="ORF">FSC10_11165</name>
</gene>
<comment type="catalytic activity">
    <reaction evidence="9 10">
        <text>hydrogencarbonate + H(+) = CO2 + H2O</text>
        <dbReference type="Rhea" id="RHEA:10748"/>
        <dbReference type="ChEBI" id="CHEBI:15377"/>
        <dbReference type="ChEBI" id="CHEBI:15378"/>
        <dbReference type="ChEBI" id="CHEBI:16526"/>
        <dbReference type="ChEBI" id="CHEBI:17544"/>
        <dbReference type="EC" id="4.2.1.1"/>
    </reaction>
</comment>
<dbReference type="InterPro" id="IPR041891">
    <property type="entry name" value="Alpha_CA_prokaryot-like"/>
</dbReference>
<dbReference type="InterPro" id="IPR018338">
    <property type="entry name" value="Carbonic_anhydrase_a-class_CS"/>
</dbReference>
<feature type="domain" description="Alpha-carbonic anhydrase" evidence="11">
    <location>
        <begin position="21"/>
        <end position="239"/>
    </location>
</feature>
<dbReference type="PROSITE" id="PS00162">
    <property type="entry name" value="ALPHA_CA_1"/>
    <property type="match status" value="1"/>
</dbReference>
<dbReference type="Pfam" id="PF00194">
    <property type="entry name" value="Carb_anhydrase"/>
    <property type="match status" value="1"/>
</dbReference>
<evidence type="ECO:0000256" key="1">
    <source>
        <dbReference type="ARBA" id="ARBA00001947"/>
    </source>
</evidence>
<protein>
    <recommendedName>
        <fullName evidence="5 10">Carbonic anhydrase</fullName>
        <ecNumber evidence="4 10">4.2.1.1</ecNumber>
    </recommendedName>
</protein>
<dbReference type="RefSeq" id="WP_163171849.1">
    <property type="nucleotide sequence ID" value="NZ_CP044463.1"/>
</dbReference>
<comment type="function">
    <text evidence="2 10">Reversible hydration of carbon dioxide.</text>
</comment>
<comment type="similarity">
    <text evidence="3 10">Belongs to the alpha-carbonic anhydrase family.</text>
</comment>
<evidence type="ECO:0000259" key="11">
    <source>
        <dbReference type="PROSITE" id="PS51144"/>
    </source>
</evidence>
<comment type="cofactor">
    <cofactor evidence="1 10">
        <name>Zn(2+)</name>
        <dbReference type="ChEBI" id="CHEBI:29105"/>
    </cofactor>
</comment>
<dbReference type="InterPro" id="IPR036398">
    <property type="entry name" value="CA_dom_sf"/>
</dbReference>
<evidence type="ECO:0000256" key="3">
    <source>
        <dbReference type="ARBA" id="ARBA00010718"/>
    </source>
</evidence>
<dbReference type="Proteomes" id="UP000503505">
    <property type="component" value="Chromosome"/>
</dbReference>
<organism evidence="12 13">
    <name type="scientific">Acinetobacter schindleri</name>
    <dbReference type="NCBI Taxonomy" id="108981"/>
    <lineage>
        <taxon>Bacteria</taxon>
        <taxon>Pseudomonadati</taxon>
        <taxon>Pseudomonadota</taxon>
        <taxon>Gammaproteobacteria</taxon>
        <taxon>Moraxellales</taxon>
        <taxon>Moraxellaceae</taxon>
        <taxon>Acinetobacter</taxon>
    </lineage>
</organism>
<dbReference type="EC" id="4.2.1.1" evidence="4 10"/>
<evidence type="ECO:0000256" key="10">
    <source>
        <dbReference type="RuleBase" id="RU367011"/>
    </source>
</evidence>
<keyword evidence="7 10" id="KW-0862">Zinc</keyword>
<evidence type="ECO:0000256" key="5">
    <source>
        <dbReference type="ARBA" id="ARBA00014628"/>
    </source>
</evidence>
<accession>A0AAE6WWM9</accession>
<dbReference type="EMBL" id="CP044463">
    <property type="protein sequence ID" value="QIC67883.1"/>
    <property type="molecule type" value="Genomic_DNA"/>
</dbReference>
<evidence type="ECO:0000256" key="7">
    <source>
        <dbReference type="ARBA" id="ARBA00022833"/>
    </source>
</evidence>
<keyword evidence="6 10" id="KW-0479">Metal-binding</keyword>
<dbReference type="GO" id="GO:0004089">
    <property type="term" value="F:carbonate dehydratase activity"/>
    <property type="evidence" value="ECO:0007669"/>
    <property type="project" value="UniProtKB-UniRule"/>
</dbReference>
<dbReference type="Gene3D" id="3.10.200.10">
    <property type="entry name" value="Alpha carbonic anhydrase"/>
    <property type="match status" value="1"/>
</dbReference>
<dbReference type="InterPro" id="IPR001148">
    <property type="entry name" value="CA_dom"/>
</dbReference>
<dbReference type="SMART" id="SM01057">
    <property type="entry name" value="Carb_anhydrase"/>
    <property type="match status" value="1"/>
</dbReference>
<evidence type="ECO:0000256" key="8">
    <source>
        <dbReference type="ARBA" id="ARBA00023239"/>
    </source>
</evidence>
<sequence length="239" mass="26653">MKKAMLCAVAFGLMNTAYADADWDYKHTHQWGSLSDKYAACNSLNQSPINIEGSVKAELEPLKFSYNTMIHAIENKGHTVQVDFAQGGELQLDGDTFVLKQFHLHSPSENLIKGKSYPLEIHFVHANAKGELAVVGMMYAQGAENPQLARIWNSLPKQKGQTVELKQPQSVNHLLPKNLDYYRFSGSLTTPPCSEGVRWLILKEIQTASAKQIEDFAKLLGHPNNRPVQPLNGRVVVEN</sequence>
<evidence type="ECO:0000256" key="9">
    <source>
        <dbReference type="ARBA" id="ARBA00048348"/>
    </source>
</evidence>
<feature type="signal peptide" evidence="10">
    <location>
        <begin position="1"/>
        <end position="19"/>
    </location>
</feature>
<evidence type="ECO:0000256" key="6">
    <source>
        <dbReference type="ARBA" id="ARBA00022723"/>
    </source>
</evidence>
<evidence type="ECO:0000256" key="4">
    <source>
        <dbReference type="ARBA" id="ARBA00012925"/>
    </source>
</evidence>
<name>A0AAE6WWM9_9GAMM</name>
<feature type="chain" id="PRO_5041783928" description="Carbonic anhydrase" evidence="10">
    <location>
        <begin position="20"/>
        <end position="239"/>
    </location>
</feature>
<evidence type="ECO:0000313" key="13">
    <source>
        <dbReference type="Proteomes" id="UP000503505"/>
    </source>
</evidence>
<evidence type="ECO:0000313" key="12">
    <source>
        <dbReference type="EMBL" id="QIC67883.1"/>
    </source>
</evidence>
<keyword evidence="8 10" id="KW-0456">Lyase</keyword>
<evidence type="ECO:0000256" key="2">
    <source>
        <dbReference type="ARBA" id="ARBA00002904"/>
    </source>
</evidence>
<reference evidence="12 13" key="1">
    <citation type="submission" date="2019-09" db="EMBL/GenBank/DDBJ databases">
        <title>Non-baumannii Acinetobacter spp. carrying blaNDM-1 isolated in China.</title>
        <authorList>
            <person name="Cui C."/>
            <person name="Chen C."/>
            <person name="Sun J."/>
            <person name="Liu Y."/>
        </authorList>
    </citation>
    <scope>NUCLEOTIDE SEQUENCE [LARGE SCALE GENOMIC DNA]</scope>
    <source>
        <strain evidence="12 13">HZE23-1</strain>
    </source>
</reference>
<dbReference type="InterPro" id="IPR023561">
    <property type="entry name" value="Carbonic_anhydrase_a-class"/>
</dbReference>
<dbReference type="GO" id="GO:0008270">
    <property type="term" value="F:zinc ion binding"/>
    <property type="evidence" value="ECO:0007669"/>
    <property type="project" value="UniProtKB-UniRule"/>
</dbReference>
<dbReference type="AlphaFoldDB" id="A0AAE6WWM9"/>
<keyword evidence="10" id="KW-0732">Signal</keyword>
<proteinExistence type="inferred from homology"/>